<dbReference type="InterPro" id="IPR014917">
    <property type="entry name" value="DUF1800"/>
</dbReference>
<feature type="non-terminal residue" evidence="1">
    <location>
        <position position="1"/>
    </location>
</feature>
<dbReference type="Proteomes" id="UP001609376">
    <property type="component" value="Unassembled WGS sequence"/>
</dbReference>
<organism evidence="1 2">
    <name type="scientific">Paracoccus broussonetiae subsp. drimophilus</name>
    <dbReference type="NCBI Taxonomy" id="3373869"/>
    <lineage>
        <taxon>Bacteria</taxon>
        <taxon>Pseudomonadati</taxon>
        <taxon>Pseudomonadota</taxon>
        <taxon>Alphaproteobacteria</taxon>
        <taxon>Rhodobacterales</taxon>
        <taxon>Paracoccaceae</taxon>
        <taxon>Paracoccus</taxon>
        <taxon>Paracoccus broussonetiae</taxon>
    </lineage>
</organism>
<evidence type="ECO:0000313" key="2">
    <source>
        <dbReference type="Proteomes" id="UP001609376"/>
    </source>
</evidence>
<accession>A0ABW7LRM4</accession>
<gene>
    <name evidence="1" type="ORF">ACHFJ0_22295</name>
</gene>
<proteinExistence type="predicted"/>
<keyword evidence="2" id="KW-1185">Reference proteome</keyword>
<evidence type="ECO:0000313" key="1">
    <source>
        <dbReference type="EMBL" id="MFH5776976.1"/>
    </source>
</evidence>
<dbReference type="Pfam" id="PF08811">
    <property type="entry name" value="DUF1800"/>
    <property type="match status" value="1"/>
</dbReference>
<comment type="caution">
    <text evidence="1">The sequence shown here is derived from an EMBL/GenBank/DDBJ whole genome shotgun (WGS) entry which is preliminary data.</text>
</comment>
<reference evidence="1 2" key="1">
    <citation type="submission" date="2024-10" db="EMBL/GenBank/DDBJ databases">
        <title>Paracoccus drimophilus sp. nov., a novel bacterium from corn roots in Hunan.</title>
        <authorList>
            <person name="Li X."/>
        </authorList>
    </citation>
    <scope>NUCLEOTIDE SEQUENCE [LARGE SCALE GENOMIC DNA]</scope>
    <source>
        <strain evidence="1 2">NGMCC 1.201697</strain>
    </source>
</reference>
<dbReference type="RefSeq" id="WP_395135974.1">
    <property type="nucleotide sequence ID" value="NZ_JBIMPR010000039.1"/>
</dbReference>
<protein>
    <submittedName>
        <fullName evidence="1">DUF1800 family protein</fullName>
    </submittedName>
</protein>
<sequence length="90" mass="9975">MGQPWLRPTGPDGWAEGPEAWIEPQLLAARISWAMRAPRNLVPQLPDPREFLDTALGDTRSDQLAWAVPKAESQAEGVALVLASNDFNRR</sequence>
<dbReference type="EMBL" id="JBIMPR010000039">
    <property type="protein sequence ID" value="MFH5776976.1"/>
    <property type="molecule type" value="Genomic_DNA"/>
</dbReference>
<name>A0ABW7LRM4_9RHOB</name>